<reference evidence="2" key="1">
    <citation type="submission" date="2020-05" db="EMBL/GenBank/DDBJ databases">
        <authorList>
            <person name="Rincon C."/>
            <person name="Sanders R I."/>
            <person name="Robbins C."/>
            <person name="Chaturvedi A."/>
        </authorList>
    </citation>
    <scope>NUCLEOTIDE SEQUENCE</scope>
    <source>
        <strain evidence="2">CHB12</strain>
    </source>
</reference>
<protein>
    <submittedName>
        <fullName evidence="2">Uncharacterized protein</fullName>
    </submittedName>
</protein>
<accession>A0A915YR76</accession>
<sequence>MEQSHKSDRSEAVPDHILKVVKPAEAEPDHIIELAEVVPDQIPKVASKVIPMKGRMVHSIWFCPLNWSIPTKLISESSATLQDTSSSSIKASNIPTEIVSSDSNESGKEQTSKISESSAKLQDTSLSSIIASNKPTEIVSSDSNESASNKPTGFVSSDDESGKEQTSKVPESSAKLQDTSSLLFIKDFRKKPTGFVSSDDESGKEKTSKVPESSAKLQDTSSSLFIKDFRKKPTGFVSSDDESGKKDHQPSKKKSKMPEKSKKSSSIKASNRSTDIVSSDDESHQPKKIARIAKRNPNLRSPRSKENENNQLLDQILGQIQVQRELADWKLILVQLLPGK</sequence>
<feature type="compositionally biased region" description="Basic and acidic residues" evidence="1">
    <location>
        <begin position="242"/>
        <end position="262"/>
    </location>
</feature>
<feature type="region of interest" description="Disordered" evidence="1">
    <location>
        <begin position="82"/>
        <end position="120"/>
    </location>
</feature>
<evidence type="ECO:0000256" key="1">
    <source>
        <dbReference type="SAM" id="MobiDB-lite"/>
    </source>
</evidence>
<evidence type="ECO:0000313" key="2">
    <source>
        <dbReference type="EMBL" id="CAB5319878.1"/>
    </source>
</evidence>
<gene>
    <name evidence="2" type="ORF">CHRIB12_LOCUS2119</name>
</gene>
<organism evidence="2 3">
    <name type="scientific">Rhizophagus irregularis</name>
    <dbReference type="NCBI Taxonomy" id="588596"/>
    <lineage>
        <taxon>Eukaryota</taxon>
        <taxon>Fungi</taxon>
        <taxon>Fungi incertae sedis</taxon>
        <taxon>Mucoromycota</taxon>
        <taxon>Glomeromycotina</taxon>
        <taxon>Glomeromycetes</taxon>
        <taxon>Glomerales</taxon>
        <taxon>Glomeraceae</taxon>
        <taxon>Rhizophagus</taxon>
    </lineage>
</organism>
<feature type="compositionally biased region" description="Polar residues" evidence="1">
    <location>
        <begin position="215"/>
        <end position="224"/>
    </location>
</feature>
<dbReference type="AlphaFoldDB" id="A0A915YR76"/>
<evidence type="ECO:0000313" key="3">
    <source>
        <dbReference type="Proteomes" id="UP000684084"/>
    </source>
</evidence>
<proteinExistence type="predicted"/>
<dbReference type="Proteomes" id="UP000684084">
    <property type="component" value="Unassembled WGS sequence"/>
</dbReference>
<feature type="region of interest" description="Disordered" evidence="1">
    <location>
        <begin position="192"/>
        <end position="310"/>
    </location>
</feature>
<feature type="compositionally biased region" description="Low complexity" evidence="1">
    <location>
        <begin position="264"/>
        <end position="273"/>
    </location>
</feature>
<dbReference type="OrthoDB" id="2413889at2759"/>
<name>A0A915YR76_9GLOM</name>
<dbReference type="VEuPathDB" id="FungiDB:RhiirFUN_007527"/>
<feature type="compositionally biased region" description="Polar residues" evidence="1">
    <location>
        <begin position="89"/>
        <end position="104"/>
    </location>
</feature>
<feature type="compositionally biased region" description="Polar residues" evidence="1">
    <location>
        <begin position="132"/>
        <end position="155"/>
    </location>
</feature>
<feature type="compositionally biased region" description="Polar residues" evidence="1">
    <location>
        <begin position="167"/>
        <end position="176"/>
    </location>
</feature>
<comment type="caution">
    <text evidence="2">The sequence shown here is derived from an EMBL/GenBank/DDBJ whole genome shotgun (WGS) entry which is preliminary data.</text>
</comment>
<dbReference type="EMBL" id="CAGKOT010000003">
    <property type="protein sequence ID" value="CAB5319878.1"/>
    <property type="molecule type" value="Genomic_DNA"/>
</dbReference>
<feature type="region of interest" description="Disordered" evidence="1">
    <location>
        <begin position="132"/>
        <end position="176"/>
    </location>
</feature>